<comment type="caution">
    <text evidence="3">The sequence shown here is derived from an EMBL/GenBank/DDBJ whole genome shotgun (WGS) entry which is preliminary data.</text>
</comment>
<dbReference type="SUPFAM" id="SSF56524">
    <property type="entry name" value="Oxidoreductase molybdopterin-binding domain"/>
    <property type="match status" value="1"/>
</dbReference>
<protein>
    <recommendedName>
        <fullName evidence="2">Oxidoreductase molybdopterin-binding domain-containing protein</fullName>
    </recommendedName>
</protein>
<accession>A0A919L351</accession>
<gene>
    <name evidence="3" type="ORF">GCM10018781_64830</name>
</gene>
<dbReference type="EMBL" id="BNBO01000054">
    <property type="protein sequence ID" value="GHH81684.1"/>
    <property type="molecule type" value="Genomic_DNA"/>
</dbReference>
<dbReference type="Pfam" id="PF00174">
    <property type="entry name" value="Oxidored_molyb"/>
    <property type="match status" value="1"/>
</dbReference>
<feature type="domain" description="Oxidoreductase molybdopterin-binding" evidence="2">
    <location>
        <begin position="6"/>
        <end position="116"/>
    </location>
</feature>
<sequence>MRHPATVRLHGHLDRPAELTVGQLRDLPSHRVEVTFDCRTEGEQRHGYEGPTLWDVLCAAGPRVDLAARKPRLKFLLAVTGSDGHRAVVSWAEIDPDFGGQRILLATSMDGAPLDESGPQLVVPADHCGARYVSGVTAVWLGPVPGPEPAGAEAVGAEAVGAEGVASGRVPTGPPAAEPAGAARR</sequence>
<dbReference type="InterPro" id="IPR000572">
    <property type="entry name" value="OxRdtase_Mopterin-bd_dom"/>
</dbReference>
<evidence type="ECO:0000259" key="2">
    <source>
        <dbReference type="Pfam" id="PF00174"/>
    </source>
</evidence>
<keyword evidence="4" id="KW-1185">Reference proteome</keyword>
<dbReference type="InterPro" id="IPR036374">
    <property type="entry name" value="OxRdtase_Mopterin-bd_sf"/>
</dbReference>
<organism evidence="3 4">
    <name type="scientific">Kitasatospora indigofera</name>
    <dbReference type="NCBI Taxonomy" id="67307"/>
    <lineage>
        <taxon>Bacteria</taxon>
        <taxon>Bacillati</taxon>
        <taxon>Actinomycetota</taxon>
        <taxon>Actinomycetes</taxon>
        <taxon>Kitasatosporales</taxon>
        <taxon>Streptomycetaceae</taxon>
        <taxon>Kitasatospora</taxon>
    </lineage>
</organism>
<reference evidence="3" key="2">
    <citation type="submission" date="2020-09" db="EMBL/GenBank/DDBJ databases">
        <authorList>
            <person name="Sun Q."/>
            <person name="Ohkuma M."/>
        </authorList>
    </citation>
    <scope>NUCLEOTIDE SEQUENCE</scope>
    <source>
        <strain evidence="3">JCM 4646</strain>
    </source>
</reference>
<dbReference type="AlphaFoldDB" id="A0A919L351"/>
<feature type="region of interest" description="Disordered" evidence="1">
    <location>
        <begin position="164"/>
        <end position="185"/>
    </location>
</feature>
<dbReference type="RefSeq" id="WP_190214480.1">
    <property type="nucleotide sequence ID" value="NZ_BNBO01000054.1"/>
</dbReference>
<evidence type="ECO:0000313" key="4">
    <source>
        <dbReference type="Proteomes" id="UP000617734"/>
    </source>
</evidence>
<name>A0A919L351_9ACTN</name>
<proteinExistence type="predicted"/>
<reference evidence="3" key="1">
    <citation type="journal article" date="2014" name="Int. J. Syst. Evol. Microbiol.">
        <title>Complete genome sequence of Corynebacterium casei LMG S-19264T (=DSM 44701T), isolated from a smear-ripened cheese.</title>
        <authorList>
            <consortium name="US DOE Joint Genome Institute (JGI-PGF)"/>
            <person name="Walter F."/>
            <person name="Albersmeier A."/>
            <person name="Kalinowski J."/>
            <person name="Ruckert C."/>
        </authorList>
    </citation>
    <scope>NUCLEOTIDE SEQUENCE</scope>
    <source>
        <strain evidence="3">JCM 4646</strain>
    </source>
</reference>
<dbReference type="Gene3D" id="3.90.420.10">
    <property type="entry name" value="Oxidoreductase, molybdopterin-binding domain"/>
    <property type="match status" value="1"/>
</dbReference>
<evidence type="ECO:0000313" key="3">
    <source>
        <dbReference type="EMBL" id="GHH81684.1"/>
    </source>
</evidence>
<dbReference type="GeneID" id="95356772"/>
<dbReference type="Proteomes" id="UP000617734">
    <property type="component" value="Unassembled WGS sequence"/>
</dbReference>
<evidence type="ECO:0000256" key="1">
    <source>
        <dbReference type="SAM" id="MobiDB-lite"/>
    </source>
</evidence>